<evidence type="ECO:0000259" key="2">
    <source>
        <dbReference type="Pfam" id="PF14833"/>
    </source>
</evidence>
<dbReference type="InterPro" id="IPR029154">
    <property type="entry name" value="HIBADH-like_NADP-bd"/>
</dbReference>
<dbReference type="SUPFAM" id="SSF51735">
    <property type="entry name" value="NAD(P)-binding Rossmann-fold domains"/>
    <property type="match status" value="1"/>
</dbReference>
<dbReference type="Pfam" id="PF03446">
    <property type="entry name" value="NAD_binding_2"/>
    <property type="match status" value="1"/>
</dbReference>
<dbReference type="Pfam" id="PF14833">
    <property type="entry name" value="NAD_binding_11"/>
    <property type="match status" value="1"/>
</dbReference>
<dbReference type="AlphaFoldDB" id="A0A0G0T0X3"/>
<dbReference type="InterPro" id="IPR013328">
    <property type="entry name" value="6PGD_dom2"/>
</dbReference>
<evidence type="ECO:0000259" key="1">
    <source>
        <dbReference type="Pfam" id="PF03446"/>
    </source>
</evidence>
<sequence>MKGADPGKILIVCATLSVEWTEKLAGLCAKKGITFFDMPMTGSRAGAESGKLVLLVGGDREKLSKVKPVLKAISGEVLYFGKAGAGMKYKLILNLLQAIHVFGMGEALKLAKDANLDIKAVGDALSVRPGGLATNMAWKNYQQEPTQTNFSVEWITKDLKYAKKLSKSPTLFLNAALKRLQKGLKKSMHQKDWTLVNKLT</sequence>
<name>A0A0G0T0X3_9BACT</name>
<feature type="domain" description="6-phosphogluconate dehydrogenase NADP-binding" evidence="1">
    <location>
        <begin position="2"/>
        <end position="81"/>
    </location>
</feature>
<organism evidence="3 4">
    <name type="scientific">Candidatus Daviesbacteria bacterium GW2011_GWC2_40_12</name>
    <dbReference type="NCBI Taxonomy" id="1618431"/>
    <lineage>
        <taxon>Bacteria</taxon>
        <taxon>Candidatus Daviesiibacteriota</taxon>
    </lineage>
</organism>
<dbReference type="Proteomes" id="UP000034881">
    <property type="component" value="Unassembled WGS sequence"/>
</dbReference>
<feature type="domain" description="3-hydroxyisobutyrate dehydrogenase-like NAD-binding" evidence="2">
    <location>
        <begin position="84"/>
        <end position="192"/>
    </location>
</feature>
<protein>
    <recommendedName>
        <fullName evidence="5">3-hydroxyisobutyrate dehydrogenase</fullName>
    </recommendedName>
</protein>
<dbReference type="SUPFAM" id="SSF48179">
    <property type="entry name" value="6-phosphogluconate dehydrogenase C-terminal domain-like"/>
    <property type="match status" value="1"/>
</dbReference>
<comment type="caution">
    <text evidence="3">The sequence shown here is derived from an EMBL/GenBank/DDBJ whole genome shotgun (WGS) entry which is preliminary data.</text>
</comment>
<dbReference type="InterPro" id="IPR006115">
    <property type="entry name" value="6PGDH_NADP-bd"/>
</dbReference>
<dbReference type="InterPro" id="IPR008927">
    <property type="entry name" value="6-PGluconate_DH-like_C_sf"/>
</dbReference>
<accession>A0A0G0T0X3</accession>
<dbReference type="Gene3D" id="1.10.1040.10">
    <property type="entry name" value="N-(1-d-carboxylethyl)-l-norvaline Dehydrogenase, domain 2"/>
    <property type="match status" value="1"/>
</dbReference>
<dbReference type="PANTHER" id="PTHR43060:SF15">
    <property type="entry name" value="3-HYDROXYISOBUTYRATE DEHYDROGENASE-LIKE 1, MITOCHONDRIAL-RELATED"/>
    <property type="match status" value="1"/>
</dbReference>
<reference evidence="3 4" key="1">
    <citation type="journal article" date="2015" name="Nature">
        <title>rRNA introns, odd ribosomes, and small enigmatic genomes across a large radiation of phyla.</title>
        <authorList>
            <person name="Brown C.T."/>
            <person name="Hug L.A."/>
            <person name="Thomas B.C."/>
            <person name="Sharon I."/>
            <person name="Castelle C.J."/>
            <person name="Singh A."/>
            <person name="Wilkins M.J."/>
            <person name="Williams K.H."/>
            <person name="Banfield J.F."/>
        </authorList>
    </citation>
    <scope>NUCLEOTIDE SEQUENCE [LARGE SCALE GENOMIC DNA]</scope>
</reference>
<dbReference type="GO" id="GO:0050661">
    <property type="term" value="F:NADP binding"/>
    <property type="evidence" value="ECO:0007669"/>
    <property type="project" value="InterPro"/>
</dbReference>
<evidence type="ECO:0008006" key="5">
    <source>
        <dbReference type="Google" id="ProtNLM"/>
    </source>
</evidence>
<dbReference type="Gene3D" id="3.40.50.720">
    <property type="entry name" value="NAD(P)-binding Rossmann-like Domain"/>
    <property type="match status" value="1"/>
</dbReference>
<evidence type="ECO:0000313" key="4">
    <source>
        <dbReference type="Proteomes" id="UP000034881"/>
    </source>
</evidence>
<dbReference type="EMBL" id="LBYB01000019">
    <property type="protein sequence ID" value="KKR40775.1"/>
    <property type="molecule type" value="Genomic_DNA"/>
</dbReference>
<proteinExistence type="predicted"/>
<gene>
    <name evidence="3" type="ORF">UT77_C0019G0007</name>
</gene>
<dbReference type="PANTHER" id="PTHR43060">
    <property type="entry name" value="3-HYDROXYISOBUTYRATE DEHYDROGENASE-LIKE 1, MITOCHONDRIAL-RELATED"/>
    <property type="match status" value="1"/>
</dbReference>
<dbReference type="GO" id="GO:0051287">
    <property type="term" value="F:NAD binding"/>
    <property type="evidence" value="ECO:0007669"/>
    <property type="project" value="InterPro"/>
</dbReference>
<dbReference type="InterPro" id="IPR036291">
    <property type="entry name" value="NAD(P)-bd_dom_sf"/>
</dbReference>
<evidence type="ECO:0000313" key="3">
    <source>
        <dbReference type="EMBL" id="KKR40775.1"/>
    </source>
</evidence>
<dbReference type="PATRIC" id="fig|1618431.3.peg.1337"/>